<gene>
    <name evidence="5" type="primary">rimM</name>
    <name evidence="8" type="ORF">SAMN06264868_10426</name>
</gene>
<evidence type="ECO:0000256" key="5">
    <source>
        <dbReference type="HAMAP-Rule" id="MF_00014"/>
    </source>
</evidence>
<keyword evidence="1 5" id="KW-0963">Cytoplasm</keyword>
<dbReference type="InterPro" id="IPR056792">
    <property type="entry name" value="PRC_RimM"/>
</dbReference>
<dbReference type="HAMAP" id="MF_00014">
    <property type="entry name" value="Ribosome_mat_RimM"/>
    <property type="match status" value="1"/>
</dbReference>
<dbReference type="Gene3D" id="2.40.30.60">
    <property type="entry name" value="RimM"/>
    <property type="match status" value="1"/>
</dbReference>
<keyword evidence="9" id="KW-1185">Reference proteome</keyword>
<dbReference type="Gene3D" id="2.30.30.240">
    <property type="entry name" value="PRC-barrel domain"/>
    <property type="match status" value="1"/>
</dbReference>
<dbReference type="SUPFAM" id="SSF50447">
    <property type="entry name" value="Translation proteins"/>
    <property type="match status" value="1"/>
</dbReference>
<dbReference type="GO" id="GO:0005840">
    <property type="term" value="C:ribosome"/>
    <property type="evidence" value="ECO:0007669"/>
    <property type="project" value="InterPro"/>
</dbReference>
<dbReference type="Pfam" id="PF24986">
    <property type="entry name" value="PRC_RimM"/>
    <property type="match status" value="1"/>
</dbReference>
<proteinExistence type="inferred from homology"/>
<comment type="function">
    <text evidence="5">An accessory protein needed during the final step in the assembly of 30S ribosomal subunit, possibly for assembly of the head region. Essential for efficient processing of 16S rRNA. May be needed both before and after RbfA during the maturation of 16S rRNA. It has affinity for free ribosomal 30S subunits but not for 70S ribosomes.</text>
</comment>
<dbReference type="InterPro" id="IPR002676">
    <property type="entry name" value="RimM_N"/>
</dbReference>
<dbReference type="InterPro" id="IPR036976">
    <property type="entry name" value="RimM_N_sf"/>
</dbReference>
<keyword evidence="4 5" id="KW-0143">Chaperone</keyword>
<dbReference type="SUPFAM" id="SSF50346">
    <property type="entry name" value="PRC-barrel domain"/>
    <property type="match status" value="1"/>
</dbReference>
<dbReference type="GO" id="GO:0006364">
    <property type="term" value="P:rRNA processing"/>
    <property type="evidence" value="ECO:0007669"/>
    <property type="project" value="UniProtKB-UniRule"/>
</dbReference>
<dbReference type="PANTHER" id="PTHR33692">
    <property type="entry name" value="RIBOSOME MATURATION FACTOR RIMM"/>
    <property type="match status" value="1"/>
</dbReference>
<dbReference type="AlphaFoldDB" id="A0AA46ADK6"/>
<dbReference type="NCBIfam" id="TIGR02273">
    <property type="entry name" value="16S_RimM"/>
    <property type="match status" value="1"/>
</dbReference>
<evidence type="ECO:0000256" key="4">
    <source>
        <dbReference type="ARBA" id="ARBA00023186"/>
    </source>
</evidence>
<comment type="subcellular location">
    <subcellularLocation>
        <location evidence="5">Cytoplasm</location>
    </subcellularLocation>
</comment>
<sequence>MVIIGKLHKAHGIKGNIKIEIYLQNFRLPDIVYIKEDNEFKPLQIEFLDRKTNLVKFKNIDTPEKAKELNQKYIYIEEDKLPKLKKDEFYHFQLIDCYVVLDDKIIGKVENIDDRTAQPLLIIKDGEKERILPFIKEFVKEIDIKNKKIYITPPEDWINL</sequence>
<organism evidence="8 9">
    <name type="scientific">Venenivibrio stagnispumantis</name>
    <dbReference type="NCBI Taxonomy" id="407998"/>
    <lineage>
        <taxon>Bacteria</taxon>
        <taxon>Pseudomonadati</taxon>
        <taxon>Aquificota</taxon>
        <taxon>Aquificia</taxon>
        <taxon>Aquificales</taxon>
        <taxon>Hydrogenothermaceae</taxon>
        <taxon>Venenivibrio</taxon>
    </lineage>
</organism>
<evidence type="ECO:0000259" key="6">
    <source>
        <dbReference type="Pfam" id="PF01782"/>
    </source>
</evidence>
<reference evidence="8" key="1">
    <citation type="submission" date="2017-05" db="EMBL/GenBank/DDBJ databases">
        <authorList>
            <person name="Varghese N."/>
            <person name="Submissions S."/>
        </authorList>
    </citation>
    <scope>NUCLEOTIDE SEQUENCE</scope>
    <source>
        <strain evidence="8">DSM 18763</strain>
    </source>
</reference>
<dbReference type="Pfam" id="PF01782">
    <property type="entry name" value="RimM"/>
    <property type="match status" value="1"/>
</dbReference>
<dbReference type="Proteomes" id="UP001157947">
    <property type="component" value="Unassembled WGS sequence"/>
</dbReference>
<dbReference type="GO" id="GO:0005737">
    <property type="term" value="C:cytoplasm"/>
    <property type="evidence" value="ECO:0007669"/>
    <property type="project" value="UniProtKB-SubCell"/>
</dbReference>
<comment type="caution">
    <text evidence="8">The sequence shown here is derived from an EMBL/GenBank/DDBJ whole genome shotgun (WGS) entry which is preliminary data.</text>
</comment>
<dbReference type="EMBL" id="FXTX01000004">
    <property type="protein sequence ID" value="SMP06128.1"/>
    <property type="molecule type" value="Genomic_DNA"/>
</dbReference>
<evidence type="ECO:0000256" key="2">
    <source>
        <dbReference type="ARBA" id="ARBA00022517"/>
    </source>
</evidence>
<keyword evidence="3 5" id="KW-0698">rRNA processing</keyword>
<evidence type="ECO:0000256" key="3">
    <source>
        <dbReference type="ARBA" id="ARBA00022552"/>
    </source>
</evidence>
<comment type="subunit">
    <text evidence="5">Binds ribosomal protein uS19.</text>
</comment>
<accession>A0AA46ADK6</accession>
<evidence type="ECO:0000313" key="9">
    <source>
        <dbReference type="Proteomes" id="UP001157947"/>
    </source>
</evidence>
<evidence type="ECO:0000259" key="7">
    <source>
        <dbReference type="Pfam" id="PF24986"/>
    </source>
</evidence>
<feature type="domain" description="Ribosome maturation factor RimM PRC barrel" evidence="7">
    <location>
        <begin position="92"/>
        <end position="157"/>
    </location>
</feature>
<dbReference type="InterPro" id="IPR009000">
    <property type="entry name" value="Transl_B-barrel_sf"/>
</dbReference>
<protein>
    <recommendedName>
        <fullName evidence="5">Ribosome maturation factor RimM</fullName>
    </recommendedName>
</protein>
<keyword evidence="2 5" id="KW-0690">Ribosome biogenesis</keyword>
<evidence type="ECO:0000256" key="1">
    <source>
        <dbReference type="ARBA" id="ARBA00022490"/>
    </source>
</evidence>
<comment type="similarity">
    <text evidence="5">Belongs to the RimM family.</text>
</comment>
<feature type="domain" description="RimM N-terminal" evidence="6">
    <location>
        <begin position="4"/>
        <end position="79"/>
    </location>
</feature>
<name>A0AA46ADK6_9AQUI</name>
<evidence type="ECO:0000313" key="8">
    <source>
        <dbReference type="EMBL" id="SMP06128.1"/>
    </source>
</evidence>
<comment type="domain">
    <text evidence="5">The PRC barrel domain binds ribosomal protein uS19.</text>
</comment>
<dbReference type="PANTHER" id="PTHR33692:SF1">
    <property type="entry name" value="RIBOSOME MATURATION FACTOR RIMM"/>
    <property type="match status" value="1"/>
</dbReference>
<dbReference type="RefSeq" id="WP_265134520.1">
    <property type="nucleotide sequence ID" value="NZ_FXTX01000004.1"/>
</dbReference>
<dbReference type="InterPro" id="IPR011961">
    <property type="entry name" value="RimM"/>
</dbReference>
<dbReference type="InterPro" id="IPR011033">
    <property type="entry name" value="PRC_barrel-like_sf"/>
</dbReference>
<dbReference type="GO" id="GO:0043022">
    <property type="term" value="F:ribosome binding"/>
    <property type="evidence" value="ECO:0007669"/>
    <property type="project" value="InterPro"/>
</dbReference>
<dbReference type="GO" id="GO:0042274">
    <property type="term" value="P:ribosomal small subunit biogenesis"/>
    <property type="evidence" value="ECO:0007669"/>
    <property type="project" value="UniProtKB-UniRule"/>
</dbReference>